<dbReference type="SUPFAM" id="SSF50978">
    <property type="entry name" value="WD40 repeat-like"/>
    <property type="match status" value="1"/>
</dbReference>
<proteinExistence type="predicted"/>
<dbReference type="AlphaFoldDB" id="A0A2S5BCW3"/>
<evidence type="ECO:0000256" key="1">
    <source>
        <dbReference type="ARBA" id="ARBA00004123"/>
    </source>
</evidence>
<feature type="compositionally biased region" description="Low complexity" evidence="4">
    <location>
        <begin position="528"/>
        <end position="543"/>
    </location>
</feature>
<evidence type="ECO:0000256" key="2">
    <source>
        <dbReference type="ARBA" id="ARBA00023163"/>
    </source>
</evidence>
<comment type="subcellular location">
    <subcellularLocation>
        <location evidence="1">Nucleus</location>
    </subcellularLocation>
</comment>
<dbReference type="OrthoDB" id="4703at2759"/>
<dbReference type="SMART" id="SM00320">
    <property type="entry name" value="WD40"/>
    <property type="match status" value="3"/>
</dbReference>
<reference evidence="5 6" key="1">
    <citation type="journal article" date="2018" name="Front. Microbiol.">
        <title>Prospects for Fungal Bioremediation of Acidic Radioactive Waste Sites: Characterization and Genome Sequence of Rhodotorula taiwanensis MD1149.</title>
        <authorList>
            <person name="Tkavc R."/>
            <person name="Matrosova V.Y."/>
            <person name="Grichenko O.E."/>
            <person name="Gostincar C."/>
            <person name="Volpe R.P."/>
            <person name="Klimenkova P."/>
            <person name="Gaidamakova E.K."/>
            <person name="Zhou C.E."/>
            <person name="Stewart B.J."/>
            <person name="Lyman M.G."/>
            <person name="Malfatti S.A."/>
            <person name="Rubinfeld B."/>
            <person name="Courtot M."/>
            <person name="Singh J."/>
            <person name="Dalgard C.L."/>
            <person name="Hamilton T."/>
            <person name="Frey K.G."/>
            <person name="Gunde-Cimerman N."/>
            <person name="Dugan L."/>
            <person name="Daly M.J."/>
        </authorList>
    </citation>
    <scope>NUCLEOTIDE SEQUENCE [LARGE SCALE GENOMIC DNA]</scope>
    <source>
        <strain evidence="5 6">MD1149</strain>
    </source>
</reference>
<dbReference type="EMBL" id="PJQD01000023">
    <property type="protein sequence ID" value="POY74610.1"/>
    <property type="molecule type" value="Genomic_DNA"/>
</dbReference>
<feature type="compositionally biased region" description="Low complexity" evidence="4">
    <location>
        <begin position="102"/>
        <end position="116"/>
    </location>
</feature>
<accession>A0A2S5BCW3</accession>
<feature type="compositionally biased region" description="Acidic residues" evidence="4">
    <location>
        <begin position="324"/>
        <end position="343"/>
    </location>
</feature>
<dbReference type="GO" id="GO:0000127">
    <property type="term" value="C:transcription factor TFIIIC complex"/>
    <property type="evidence" value="ECO:0007669"/>
    <property type="project" value="TreeGrafter"/>
</dbReference>
<dbReference type="STRING" id="741276.A0A2S5BCW3"/>
<dbReference type="InterPro" id="IPR036322">
    <property type="entry name" value="WD40_repeat_dom_sf"/>
</dbReference>
<dbReference type="PANTHER" id="PTHR15052">
    <property type="entry name" value="RNA POLYMERASE III TRANSCRIPTION INITIATION FACTOR COMPLEX SUBUNIT"/>
    <property type="match status" value="1"/>
</dbReference>
<keyword evidence="3" id="KW-0539">Nucleus</keyword>
<dbReference type="Proteomes" id="UP000237144">
    <property type="component" value="Unassembled WGS sequence"/>
</dbReference>
<feature type="region of interest" description="Disordered" evidence="4">
    <location>
        <begin position="526"/>
        <end position="562"/>
    </location>
</feature>
<feature type="region of interest" description="Disordered" evidence="4">
    <location>
        <begin position="22"/>
        <end position="179"/>
    </location>
</feature>
<evidence type="ECO:0000256" key="3">
    <source>
        <dbReference type="ARBA" id="ARBA00023242"/>
    </source>
</evidence>
<dbReference type="GO" id="GO:0006383">
    <property type="term" value="P:transcription by RNA polymerase III"/>
    <property type="evidence" value="ECO:0007669"/>
    <property type="project" value="TreeGrafter"/>
</dbReference>
<feature type="compositionally biased region" description="Basic and acidic residues" evidence="4">
    <location>
        <begin position="156"/>
        <end position="168"/>
    </location>
</feature>
<evidence type="ECO:0000313" key="5">
    <source>
        <dbReference type="EMBL" id="POY74610.1"/>
    </source>
</evidence>
<keyword evidence="6" id="KW-1185">Reference proteome</keyword>
<protein>
    <submittedName>
        <fullName evidence="5">Uncharacterized protein</fullName>
    </submittedName>
</protein>
<dbReference type="GO" id="GO:0005634">
    <property type="term" value="C:nucleus"/>
    <property type="evidence" value="ECO:0007669"/>
    <property type="project" value="UniProtKB-SubCell"/>
</dbReference>
<sequence>MPAAPRPRRSTASASFAHLFQPIALDGDESSTDDGNSNVSKDGEEKKKKKRKTVYVPEEDSGSEFEVGEAGGKGADSDNEETSSEGSLEAASDDDDLGSGAGDSDVSGSVVGNSPPRKGKGKGGRKSGPSASAIVGNSKKGRAPVVASSSIITKGKNSDRPTTKDGPTRARIPASHPSSGISHMYEYFGPLAARGASRSLDLTSPDAGDDTVSAKASKRRRCLSEGRPTAGMNLLEDSIVDAMMDEATVNPFGVEAKSVRDASWHPGQWDILAGKERSRWGGWYPEVTVPRDTLETLSDDQADVYLPSQAYPLRPHAIHRPIGADEDVDGTQEPSDMADDDNLELPQLPPDFQESSSHTGQPVAGPSGSRERSAGLVSGAGSVRVQLGRLETAKVQQEGTEIELPRFQAVRLDEYVPRKPGHLFNAGGAVGKVKWAPRADGSAEKEYLAVTTISDPDAPLRHTPANDTQGSSLRSMIQIWSVPAAPSARELHYETLGANAGQESGAMKLEIGLCVDEDVRAVEWCPRGGSADSDGAADSTATTEAEDEPVPTTTSRKLKGKARAKAAQSLNVGSDDAMNVDSETPNGVSTLGILAVVHGNGTIAIYAVPHPDQLDGEDKPTFVRAQARCKFAIPDASVVSVAWGGHEMLAGGCTNGAIAVWHVASAIRAEKQTGMSRPLHLYQAHSGVIRSLVFVDTPPPDLADRSEHDFDERPTGIAAVGYDGTVTLSDLRQPDGGTISLYQQRGPIYDIAFGAHAGVVYVHDADDRVKAFYLKPSALGSEGRVAIHTGPVLSVTASPHHGLVVSTSADGSAVLTSGVRALRKRRVRGHFSHKVFRLDFKRETGELRMWDNLETEHRAALDPANPARTAKKDAAAEAAVPGETPTAAWAAEQGVLCSAWHPSIDRCALLATGTACGLARIDWLEGTAQALA</sequence>
<dbReference type="InterPro" id="IPR015943">
    <property type="entry name" value="WD40/YVTN_repeat-like_dom_sf"/>
</dbReference>
<comment type="caution">
    <text evidence="5">The sequence shown here is derived from an EMBL/GenBank/DDBJ whole genome shotgun (WGS) entry which is preliminary data.</text>
</comment>
<dbReference type="InterPro" id="IPR001680">
    <property type="entry name" value="WD40_rpt"/>
</dbReference>
<evidence type="ECO:0000256" key="4">
    <source>
        <dbReference type="SAM" id="MobiDB-lite"/>
    </source>
</evidence>
<organism evidence="5 6">
    <name type="scientific">Rhodotorula taiwanensis</name>
    <dbReference type="NCBI Taxonomy" id="741276"/>
    <lineage>
        <taxon>Eukaryota</taxon>
        <taxon>Fungi</taxon>
        <taxon>Dikarya</taxon>
        <taxon>Basidiomycota</taxon>
        <taxon>Pucciniomycotina</taxon>
        <taxon>Microbotryomycetes</taxon>
        <taxon>Sporidiobolales</taxon>
        <taxon>Sporidiobolaceae</taxon>
        <taxon>Rhodotorula</taxon>
    </lineage>
</organism>
<dbReference type="Gene3D" id="2.130.10.10">
    <property type="entry name" value="YVTN repeat-like/Quinoprotein amine dehydrogenase"/>
    <property type="match status" value="1"/>
</dbReference>
<keyword evidence="2" id="KW-0804">Transcription</keyword>
<evidence type="ECO:0000313" key="6">
    <source>
        <dbReference type="Proteomes" id="UP000237144"/>
    </source>
</evidence>
<feature type="compositionally biased region" description="Acidic residues" evidence="4">
    <location>
        <begin position="57"/>
        <end position="67"/>
    </location>
</feature>
<feature type="region of interest" description="Disordered" evidence="4">
    <location>
        <begin position="321"/>
        <end position="377"/>
    </location>
</feature>
<name>A0A2S5BCW3_9BASI</name>
<dbReference type="InterPro" id="IPR052416">
    <property type="entry name" value="GTF3C_component"/>
</dbReference>
<gene>
    <name evidence="5" type="ORF">BMF94_2371</name>
</gene>
<dbReference type="PANTHER" id="PTHR15052:SF2">
    <property type="entry name" value="GENERAL TRANSCRIPTION FACTOR 3C POLYPEPTIDE 2"/>
    <property type="match status" value="1"/>
</dbReference>